<keyword evidence="12" id="KW-0496">Mitochondrion</keyword>
<dbReference type="GO" id="GO:0061024">
    <property type="term" value="P:membrane organization"/>
    <property type="evidence" value="ECO:0007669"/>
    <property type="project" value="UniProtKB-ARBA"/>
</dbReference>
<dbReference type="Proteomes" id="UP000238350">
    <property type="component" value="Unassembled WGS sequence"/>
</dbReference>
<evidence type="ECO:0000259" key="19">
    <source>
        <dbReference type="PROSITE" id="PS51718"/>
    </source>
</evidence>
<dbReference type="Gene3D" id="3.40.50.300">
    <property type="entry name" value="P-loop containing nucleotide triphosphate hydrolases"/>
    <property type="match status" value="1"/>
</dbReference>
<dbReference type="GO" id="GO:0005758">
    <property type="term" value="C:mitochondrial intermembrane space"/>
    <property type="evidence" value="ECO:0007669"/>
    <property type="project" value="UniProtKB-SubCell"/>
</dbReference>
<dbReference type="RefSeq" id="XP_024663735.1">
    <property type="nucleotide sequence ID" value="XM_024807967.1"/>
</dbReference>
<sequence>MGPKLLLRAGQYRPAASILRQNALRPLAPRRMLMGPIFRAAKSGITLAAGATAGGAAYINYKVQQTGSAVSEKFDQVSEWVSDRWDSVSDVFKEANERFQSQTHDDKGQSIFQSSEGGDGKGEKNGSQSSGDGASSGGSDGGGGDIAVAAVAAVAANDEDDTMVILTRKMIEVRNLLLQIDKQETLRLPSIVVIGSQSSGKSSVLEAIVGHEFLPKGGNMVTRRPIELTLIHSPESASEYCDFPELRLGKITDFSHVQRTLTELNMAVPAEEVVSDDPILLTIYSPHVPDLTLIDLPGYIQVVAAGQPHSLKTRIADLCDKYINAPNVILAISAADVDLANSTALRASRRVDPRGERTIGVITKMDLVDPERGYDLLTNQEYPLQMGYVGVITKTPLHLGFSNRHSNMTQSVALDEERYFSQYAEFTNLQTGVLTLRRKLMSVLETTMARSLVPTTQAIRRELEESAYKFKVEYNDRSLTPQSYLAQSIDAFKLSFKDLTAQFGREQVRQLVKAALDQRVLDTLAQNYWNLPPELESATPNVLDNVPLSSLSSSSMANMGYWQTKLDNSTASLTKLGIGRLSAQLLADTISLEVRGVVDKTPFRKHPLAVQAVERAVTNILEPRLFSTADQVENSIKPFKYEVEIDDREWAQSREHSYNLLKEELRQATVAFNRLKDMVGSSKLNSVLQYLDSRQRMAAEGRLAPADAFGFSPALLDTGKEARFLQIRCDELRMRMAAVKSKRCISRENKYQCPEIFLDVVADKLTATAVLFLNFELLSDFYYSFPRELDSQISALSEKQIQELAEQDPQIREQINLQRRRDLLKLALAKIQTVTEMTHSSASKR</sequence>
<feature type="domain" description="GED" evidence="18">
    <location>
        <begin position="747"/>
        <end position="839"/>
    </location>
</feature>
<dbReference type="PRINTS" id="PR00195">
    <property type="entry name" value="DYNAMIN"/>
</dbReference>
<keyword evidence="4" id="KW-0812">Transmembrane</keyword>
<comment type="catalytic activity">
    <reaction evidence="16">
        <text>GTP + H2O = GDP + phosphate + H(+)</text>
        <dbReference type="Rhea" id="RHEA:19669"/>
        <dbReference type="ChEBI" id="CHEBI:15377"/>
        <dbReference type="ChEBI" id="CHEBI:15378"/>
        <dbReference type="ChEBI" id="CHEBI:37565"/>
        <dbReference type="ChEBI" id="CHEBI:43474"/>
        <dbReference type="ChEBI" id="CHEBI:58189"/>
        <dbReference type="EC" id="3.6.5.5"/>
    </reaction>
</comment>
<dbReference type="GO" id="GO:0008017">
    <property type="term" value="F:microtubule binding"/>
    <property type="evidence" value="ECO:0007669"/>
    <property type="project" value="TreeGrafter"/>
</dbReference>
<dbReference type="InterPro" id="IPR022812">
    <property type="entry name" value="Dynamin"/>
</dbReference>
<keyword evidence="9" id="KW-0460">Magnesium</keyword>
<dbReference type="GO" id="GO:0005525">
    <property type="term" value="F:GTP binding"/>
    <property type="evidence" value="ECO:0007669"/>
    <property type="project" value="UniProtKB-KW"/>
</dbReference>
<keyword evidence="15" id="KW-1015">Disulfide bond</keyword>
<evidence type="ECO:0000259" key="18">
    <source>
        <dbReference type="PROSITE" id="PS51388"/>
    </source>
</evidence>
<evidence type="ECO:0000256" key="15">
    <source>
        <dbReference type="ARBA" id="ARBA00023157"/>
    </source>
</evidence>
<evidence type="ECO:0000256" key="14">
    <source>
        <dbReference type="ARBA" id="ARBA00023136"/>
    </source>
</evidence>
<dbReference type="GO" id="GO:0005743">
    <property type="term" value="C:mitochondrial inner membrane"/>
    <property type="evidence" value="ECO:0007669"/>
    <property type="project" value="UniProtKB-SubCell"/>
</dbReference>
<feature type="region of interest" description="Disordered" evidence="17">
    <location>
        <begin position="99"/>
        <end position="141"/>
    </location>
</feature>
<comment type="caution">
    <text evidence="20">The sequence shown here is derived from an EMBL/GenBank/DDBJ whole genome shotgun (WGS) entry which is preliminary data.</text>
</comment>
<feature type="compositionally biased region" description="Basic and acidic residues" evidence="17">
    <location>
        <begin position="99"/>
        <end position="108"/>
    </location>
</feature>
<keyword evidence="7" id="KW-0999">Mitochondrion inner membrane</keyword>
<dbReference type="GO" id="GO:0003924">
    <property type="term" value="F:GTPase activity"/>
    <property type="evidence" value="ECO:0007669"/>
    <property type="project" value="InterPro"/>
</dbReference>
<evidence type="ECO:0000313" key="20">
    <source>
        <dbReference type="EMBL" id="PRT53789.1"/>
    </source>
</evidence>
<organism evidence="20 21">
    <name type="scientific">Wickerhamiella sorbophila</name>
    <dbReference type="NCBI Taxonomy" id="45607"/>
    <lineage>
        <taxon>Eukaryota</taxon>
        <taxon>Fungi</taxon>
        <taxon>Dikarya</taxon>
        <taxon>Ascomycota</taxon>
        <taxon>Saccharomycotina</taxon>
        <taxon>Dipodascomycetes</taxon>
        <taxon>Dipodascales</taxon>
        <taxon>Trichomonascaceae</taxon>
        <taxon>Wickerhamiella</taxon>
    </lineage>
</organism>
<evidence type="ECO:0000256" key="4">
    <source>
        <dbReference type="ARBA" id="ARBA00022692"/>
    </source>
</evidence>
<dbReference type="GO" id="GO:0046872">
    <property type="term" value="F:metal ion binding"/>
    <property type="evidence" value="ECO:0007669"/>
    <property type="project" value="UniProtKB-KW"/>
</dbReference>
<dbReference type="AlphaFoldDB" id="A0A2T0FFR1"/>
<protein>
    <recommendedName>
        <fullName evidence="3">dynamin GTPase</fullName>
        <ecNumber evidence="3">3.6.5.5</ecNumber>
    </recommendedName>
</protein>
<evidence type="ECO:0000256" key="10">
    <source>
        <dbReference type="ARBA" id="ARBA00022946"/>
    </source>
</evidence>
<dbReference type="SUPFAM" id="SSF52540">
    <property type="entry name" value="P-loop containing nucleoside triphosphate hydrolases"/>
    <property type="match status" value="1"/>
</dbReference>
<evidence type="ECO:0000256" key="12">
    <source>
        <dbReference type="ARBA" id="ARBA00023128"/>
    </source>
</evidence>
<dbReference type="EMBL" id="NDIQ01000001">
    <property type="protein sequence ID" value="PRT53789.1"/>
    <property type="molecule type" value="Genomic_DNA"/>
</dbReference>
<dbReference type="InterPro" id="IPR027417">
    <property type="entry name" value="P-loop_NTPase"/>
</dbReference>
<dbReference type="InterPro" id="IPR045063">
    <property type="entry name" value="Dynamin_N"/>
</dbReference>
<dbReference type="GeneID" id="36515158"/>
<dbReference type="STRING" id="45607.A0A2T0FFR1"/>
<comment type="subcellular location">
    <subcellularLocation>
        <location evidence="1">Mitochondrion inner membrane</location>
    </subcellularLocation>
    <subcellularLocation>
        <location evidence="2">Mitochondrion intermembrane space</location>
    </subcellularLocation>
</comment>
<dbReference type="InterPro" id="IPR020850">
    <property type="entry name" value="GED_dom"/>
</dbReference>
<dbReference type="EC" id="3.6.5.5" evidence="3"/>
<dbReference type="FunFam" id="3.40.50.300:FF:000741">
    <property type="entry name" value="Putative mitochondrial dynamin GTPase"/>
    <property type="match status" value="1"/>
</dbReference>
<evidence type="ECO:0000256" key="6">
    <source>
        <dbReference type="ARBA" id="ARBA00022741"/>
    </source>
</evidence>
<dbReference type="InterPro" id="IPR056495">
    <property type="entry name" value="LIS_MGM1"/>
</dbReference>
<evidence type="ECO:0000256" key="9">
    <source>
        <dbReference type="ARBA" id="ARBA00022842"/>
    </source>
</evidence>
<dbReference type="SMART" id="SM00053">
    <property type="entry name" value="DYNc"/>
    <property type="match status" value="1"/>
</dbReference>
<dbReference type="Pfam" id="PF00350">
    <property type="entry name" value="Dynamin_N"/>
    <property type="match status" value="1"/>
</dbReference>
<dbReference type="OrthoDB" id="5061070at2759"/>
<evidence type="ECO:0000256" key="3">
    <source>
        <dbReference type="ARBA" id="ARBA00011980"/>
    </source>
</evidence>
<reference evidence="20 21" key="1">
    <citation type="submission" date="2017-04" db="EMBL/GenBank/DDBJ databases">
        <title>Genome sequencing of [Candida] sorbophila.</title>
        <authorList>
            <person name="Ahn J.O."/>
        </authorList>
    </citation>
    <scope>NUCLEOTIDE SEQUENCE [LARGE SCALE GENOMIC DNA]</scope>
    <source>
        <strain evidence="20 21">DS02</strain>
    </source>
</reference>
<keyword evidence="21" id="KW-1185">Reference proteome</keyword>
<dbReference type="PROSITE" id="PS51388">
    <property type="entry name" value="GED"/>
    <property type="match status" value="1"/>
</dbReference>
<dbReference type="InterPro" id="IPR001401">
    <property type="entry name" value="Dynamin_GTPase"/>
</dbReference>
<evidence type="ECO:0000256" key="13">
    <source>
        <dbReference type="ARBA" id="ARBA00023134"/>
    </source>
</evidence>
<evidence type="ECO:0000256" key="11">
    <source>
        <dbReference type="ARBA" id="ARBA00022989"/>
    </source>
</evidence>
<dbReference type="PANTHER" id="PTHR11566:SF212">
    <property type="entry name" value="DYNAMIN"/>
    <property type="match status" value="1"/>
</dbReference>
<keyword evidence="14" id="KW-0472">Membrane</keyword>
<feature type="domain" description="Dynamin-type G" evidence="19">
    <location>
        <begin position="185"/>
        <end position="454"/>
    </location>
</feature>
<accession>A0A2T0FFR1</accession>
<dbReference type="PANTHER" id="PTHR11566">
    <property type="entry name" value="DYNAMIN"/>
    <property type="match status" value="1"/>
</dbReference>
<dbReference type="InterPro" id="IPR030381">
    <property type="entry name" value="G_DYNAMIN_dom"/>
</dbReference>
<dbReference type="PROSITE" id="PS51718">
    <property type="entry name" value="G_DYNAMIN_2"/>
    <property type="match status" value="1"/>
</dbReference>
<evidence type="ECO:0000256" key="7">
    <source>
        <dbReference type="ARBA" id="ARBA00022792"/>
    </source>
</evidence>
<keyword evidence="6" id="KW-0547">Nucleotide-binding</keyword>
<evidence type="ECO:0000256" key="1">
    <source>
        <dbReference type="ARBA" id="ARBA00004273"/>
    </source>
</evidence>
<dbReference type="GO" id="GO:0005886">
    <property type="term" value="C:plasma membrane"/>
    <property type="evidence" value="ECO:0007669"/>
    <property type="project" value="TreeGrafter"/>
</dbReference>
<keyword evidence="11" id="KW-1133">Transmembrane helix</keyword>
<dbReference type="GO" id="GO:0031623">
    <property type="term" value="P:receptor internalization"/>
    <property type="evidence" value="ECO:0007669"/>
    <property type="project" value="TreeGrafter"/>
</dbReference>
<evidence type="ECO:0000256" key="5">
    <source>
        <dbReference type="ARBA" id="ARBA00022723"/>
    </source>
</evidence>
<keyword evidence="10" id="KW-0809">Transit peptide</keyword>
<evidence type="ECO:0000313" key="21">
    <source>
        <dbReference type="Proteomes" id="UP000238350"/>
    </source>
</evidence>
<proteinExistence type="predicted"/>
<keyword evidence="5" id="KW-0479">Metal-binding</keyword>
<gene>
    <name evidence="20" type="ORF">B9G98_01409</name>
</gene>
<evidence type="ECO:0000256" key="2">
    <source>
        <dbReference type="ARBA" id="ARBA00004569"/>
    </source>
</evidence>
<name>A0A2T0FFR1_9ASCO</name>
<dbReference type="CDD" id="cd08771">
    <property type="entry name" value="DLP_1"/>
    <property type="match status" value="1"/>
</dbReference>
<evidence type="ECO:0000256" key="16">
    <source>
        <dbReference type="ARBA" id="ARBA00048040"/>
    </source>
</evidence>
<evidence type="ECO:0000256" key="8">
    <source>
        <dbReference type="ARBA" id="ARBA00022801"/>
    </source>
</evidence>
<dbReference type="Pfam" id="PF24550">
    <property type="entry name" value="LIS_MGM1"/>
    <property type="match status" value="1"/>
</dbReference>
<evidence type="ECO:0000256" key="17">
    <source>
        <dbReference type="SAM" id="MobiDB-lite"/>
    </source>
</evidence>
<keyword evidence="13" id="KW-0342">GTP-binding</keyword>
<dbReference type="GO" id="GO:0005874">
    <property type="term" value="C:microtubule"/>
    <property type="evidence" value="ECO:0007669"/>
    <property type="project" value="TreeGrafter"/>
</dbReference>
<keyword evidence="8" id="KW-0378">Hydrolase</keyword>